<protein>
    <submittedName>
        <fullName evidence="1">Uncharacterized protein</fullName>
    </submittedName>
</protein>
<keyword evidence="2" id="KW-1185">Reference proteome</keyword>
<sequence>AENSSASPLPARSGECVCSTLLRSYYRPYGLCQCPRTYRGERWRGKDSTDLHELSDK</sequence>
<reference evidence="1" key="2">
    <citation type="submission" date="2023-05" db="EMBL/GenBank/DDBJ databases">
        <authorList>
            <person name="Fouks B."/>
        </authorList>
    </citation>
    <scope>NUCLEOTIDE SEQUENCE</scope>
    <source>
        <strain evidence="1">Stay&amp;Tobe</strain>
        <tissue evidence="1">Testes</tissue>
    </source>
</reference>
<dbReference type="AlphaFoldDB" id="A0AAD7ZUS1"/>
<reference evidence="1" key="1">
    <citation type="journal article" date="2023" name="IScience">
        <title>Live-bearing cockroach genome reveals convergent evolutionary mechanisms linked to viviparity in insects and beyond.</title>
        <authorList>
            <person name="Fouks B."/>
            <person name="Harrison M.C."/>
            <person name="Mikhailova A.A."/>
            <person name="Marchal E."/>
            <person name="English S."/>
            <person name="Carruthers M."/>
            <person name="Jennings E.C."/>
            <person name="Chiamaka E.L."/>
            <person name="Frigard R.A."/>
            <person name="Pippel M."/>
            <person name="Attardo G.M."/>
            <person name="Benoit J.B."/>
            <person name="Bornberg-Bauer E."/>
            <person name="Tobe S.S."/>
        </authorList>
    </citation>
    <scope>NUCLEOTIDE SEQUENCE</scope>
    <source>
        <strain evidence="1">Stay&amp;Tobe</strain>
    </source>
</reference>
<accession>A0AAD7ZUS1</accession>
<name>A0AAD7ZUS1_DIPPU</name>
<organism evidence="1 2">
    <name type="scientific">Diploptera punctata</name>
    <name type="common">Pacific beetle cockroach</name>
    <dbReference type="NCBI Taxonomy" id="6984"/>
    <lineage>
        <taxon>Eukaryota</taxon>
        <taxon>Metazoa</taxon>
        <taxon>Ecdysozoa</taxon>
        <taxon>Arthropoda</taxon>
        <taxon>Hexapoda</taxon>
        <taxon>Insecta</taxon>
        <taxon>Pterygota</taxon>
        <taxon>Neoptera</taxon>
        <taxon>Polyneoptera</taxon>
        <taxon>Dictyoptera</taxon>
        <taxon>Blattodea</taxon>
        <taxon>Blaberoidea</taxon>
        <taxon>Blaberidae</taxon>
        <taxon>Diplopterinae</taxon>
        <taxon>Diploptera</taxon>
    </lineage>
</organism>
<gene>
    <name evidence="1" type="ORF">L9F63_019350</name>
</gene>
<comment type="caution">
    <text evidence="1">The sequence shown here is derived from an EMBL/GenBank/DDBJ whole genome shotgun (WGS) entry which is preliminary data.</text>
</comment>
<dbReference type="Proteomes" id="UP001233999">
    <property type="component" value="Unassembled WGS sequence"/>
</dbReference>
<feature type="non-terminal residue" evidence="1">
    <location>
        <position position="57"/>
    </location>
</feature>
<evidence type="ECO:0000313" key="1">
    <source>
        <dbReference type="EMBL" id="KAJ9587043.1"/>
    </source>
</evidence>
<dbReference type="EMBL" id="JASPKZ010006811">
    <property type="protein sequence ID" value="KAJ9587043.1"/>
    <property type="molecule type" value="Genomic_DNA"/>
</dbReference>
<proteinExistence type="predicted"/>
<feature type="non-terminal residue" evidence="1">
    <location>
        <position position="1"/>
    </location>
</feature>
<evidence type="ECO:0000313" key="2">
    <source>
        <dbReference type="Proteomes" id="UP001233999"/>
    </source>
</evidence>